<dbReference type="PANTHER" id="PTHR40265">
    <property type="entry name" value="BLL2707 PROTEIN"/>
    <property type="match status" value="1"/>
</dbReference>
<protein>
    <submittedName>
        <fullName evidence="2">VOC family protein</fullName>
    </submittedName>
</protein>
<feature type="domain" description="Glyoxalase-like" evidence="1">
    <location>
        <begin position="5"/>
        <end position="171"/>
    </location>
</feature>
<evidence type="ECO:0000259" key="1">
    <source>
        <dbReference type="Pfam" id="PF13468"/>
    </source>
</evidence>
<dbReference type="PANTHER" id="PTHR40265:SF1">
    <property type="entry name" value="GLYOXALASE-LIKE DOMAIN-CONTAINING PROTEIN"/>
    <property type="match status" value="1"/>
</dbReference>
<name>A0ABW2N306_9ACTN</name>
<dbReference type="EMBL" id="JBHTCH010000006">
    <property type="protein sequence ID" value="MFC7360260.1"/>
    <property type="molecule type" value="Genomic_DNA"/>
</dbReference>
<keyword evidence="3" id="KW-1185">Reference proteome</keyword>
<dbReference type="Pfam" id="PF13468">
    <property type="entry name" value="Glyoxalase_3"/>
    <property type="match status" value="1"/>
</dbReference>
<gene>
    <name evidence="2" type="ORF">ACFQO6_08235</name>
</gene>
<dbReference type="Proteomes" id="UP001596524">
    <property type="component" value="Unassembled WGS sequence"/>
</dbReference>
<reference evidence="3" key="1">
    <citation type="journal article" date="2019" name="Int. J. Syst. Evol. Microbiol.">
        <title>The Global Catalogue of Microorganisms (GCM) 10K type strain sequencing project: providing services to taxonomists for standard genome sequencing and annotation.</title>
        <authorList>
            <consortium name="The Broad Institute Genomics Platform"/>
            <consortium name="The Broad Institute Genome Sequencing Center for Infectious Disease"/>
            <person name="Wu L."/>
            <person name="Ma J."/>
        </authorList>
    </citation>
    <scope>NUCLEOTIDE SEQUENCE [LARGE SCALE GENOMIC DNA]</scope>
    <source>
        <strain evidence="3">FCH27</strain>
    </source>
</reference>
<organism evidence="2 3">
    <name type="scientific">Nocardioides astragali</name>
    <dbReference type="NCBI Taxonomy" id="1776736"/>
    <lineage>
        <taxon>Bacteria</taxon>
        <taxon>Bacillati</taxon>
        <taxon>Actinomycetota</taxon>
        <taxon>Actinomycetes</taxon>
        <taxon>Propionibacteriales</taxon>
        <taxon>Nocardioidaceae</taxon>
        <taxon>Nocardioides</taxon>
    </lineage>
</organism>
<dbReference type="InterPro" id="IPR025870">
    <property type="entry name" value="Glyoxalase-like_dom"/>
</dbReference>
<evidence type="ECO:0000313" key="2">
    <source>
        <dbReference type="EMBL" id="MFC7360260.1"/>
    </source>
</evidence>
<sequence>MSARFDHLVVAVDDLDEAAARWGAAGLSAVRGGAHPVGTENALVRGPRPAYVELIAAGSGESNPWLDRVRSARGPISWAIAVDDIEAARTALVDAGFDPQPVVGGSRRTPDGGLVEWRLCDVGEGPYDGSLPFLIQWTTPMGPGPAEGPIVEQIGLAPPDPDRVADLLVALGFEPSRSWPRRLFEPAAGGAGIRLEPIGDPVDLGSASWSMSWDDEERGPRASLALRTASGELTQLTLDGVGIVAWPDRRRLAASALQPAGGSGSAPERAEAWVESLVSSGLAVAEEVEVVWAEGISIEVTAVTRLNGPAGTQPITIVRGLHPLDRNGVVAIGVGEPVEVLERQPMSGDPPTAEQVDRIDDAFVLALSGGVYAVRGRRRSVVRALDGWGASGRFAKGEPEQWLAQAAAGRRTDGVLAGAPWL</sequence>
<proteinExistence type="predicted"/>
<comment type="caution">
    <text evidence="2">The sequence shown here is derived from an EMBL/GenBank/DDBJ whole genome shotgun (WGS) entry which is preliminary data.</text>
</comment>
<dbReference type="SUPFAM" id="SSF54593">
    <property type="entry name" value="Glyoxalase/Bleomycin resistance protein/Dihydroxybiphenyl dioxygenase"/>
    <property type="match status" value="1"/>
</dbReference>
<dbReference type="Gene3D" id="3.10.180.10">
    <property type="entry name" value="2,3-Dihydroxybiphenyl 1,2-Dioxygenase, domain 1"/>
    <property type="match status" value="1"/>
</dbReference>
<evidence type="ECO:0000313" key="3">
    <source>
        <dbReference type="Proteomes" id="UP001596524"/>
    </source>
</evidence>
<accession>A0ABW2N306</accession>
<dbReference type="InterPro" id="IPR029068">
    <property type="entry name" value="Glyas_Bleomycin-R_OHBP_Dase"/>
</dbReference>
<dbReference type="RefSeq" id="WP_255891885.1">
    <property type="nucleotide sequence ID" value="NZ_JAFMZM010000005.1"/>
</dbReference>